<feature type="region of interest" description="Disordered" evidence="1">
    <location>
        <begin position="59"/>
        <end position="105"/>
    </location>
</feature>
<reference evidence="2 3" key="1">
    <citation type="journal article" date="2021" name="Elife">
        <title>Chloroplast acquisition without the gene transfer in kleptoplastic sea slugs, Plakobranchus ocellatus.</title>
        <authorList>
            <person name="Maeda T."/>
            <person name="Takahashi S."/>
            <person name="Yoshida T."/>
            <person name="Shimamura S."/>
            <person name="Takaki Y."/>
            <person name="Nagai Y."/>
            <person name="Toyoda A."/>
            <person name="Suzuki Y."/>
            <person name="Arimoto A."/>
            <person name="Ishii H."/>
            <person name="Satoh N."/>
            <person name="Nishiyama T."/>
            <person name="Hasebe M."/>
            <person name="Maruyama T."/>
            <person name="Minagawa J."/>
            <person name="Obokata J."/>
            <person name="Shigenobu S."/>
        </authorList>
    </citation>
    <scope>NUCLEOTIDE SEQUENCE [LARGE SCALE GENOMIC DNA]</scope>
</reference>
<feature type="compositionally biased region" description="Basic residues" evidence="1">
    <location>
        <begin position="59"/>
        <end position="75"/>
    </location>
</feature>
<comment type="caution">
    <text evidence="2">The sequence shown here is derived from an EMBL/GenBank/DDBJ whole genome shotgun (WGS) entry which is preliminary data.</text>
</comment>
<organism evidence="2 3">
    <name type="scientific">Plakobranchus ocellatus</name>
    <dbReference type="NCBI Taxonomy" id="259542"/>
    <lineage>
        <taxon>Eukaryota</taxon>
        <taxon>Metazoa</taxon>
        <taxon>Spiralia</taxon>
        <taxon>Lophotrochozoa</taxon>
        <taxon>Mollusca</taxon>
        <taxon>Gastropoda</taxon>
        <taxon>Heterobranchia</taxon>
        <taxon>Euthyneura</taxon>
        <taxon>Panpulmonata</taxon>
        <taxon>Sacoglossa</taxon>
        <taxon>Placobranchoidea</taxon>
        <taxon>Plakobranchidae</taxon>
        <taxon>Plakobranchus</taxon>
    </lineage>
</organism>
<name>A0AAV3Y0R0_9GAST</name>
<feature type="compositionally biased region" description="Basic and acidic residues" evidence="1">
    <location>
        <begin position="76"/>
        <end position="87"/>
    </location>
</feature>
<feature type="region of interest" description="Disordered" evidence="1">
    <location>
        <begin position="1"/>
        <end position="23"/>
    </location>
</feature>
<proteinExistence type="predicted"/>
<sequence>MPKRLANRCKVCSSSTPKHKKATHPHFWKLLIDNRSATKNSLTVGPWSLPNSIERKCRHNRKTKKLNATKHHTKEPRRGKDIIKAADRTSGQRRQTGPVDKTTPIRQCTRSILHFQ</sequence>
<protein>
    <submittedName>
        <fullName evidence="2">Uncharacterized protein</fullName>
    </submittedName>
</protein>
<dbReference type="AlphaFoldDB" id="A0AAV3Y0R0"/>
<evidence type="ECO:0000313" key="3">
    <source>
        <dbReference type="Proteomes" id="UP000735302"/>
    </source>
</evidence>
<dbReference type="EMBL" id="BLXT01000847">
    <property type="protein sequence ID" value="GFN80825.1"/>
    <property type="molecule type" value="Genomic_DNA"/>
</dbReference>
<dbReference type="Proteomes" id="UP000735302">
    <property type="component" value="Unassembled WGS sequence"/>
</dbReference>
<keyword evidence="3" id="KW-1185">Reference proteome</keyword>
<evidence type="ECO:0000256" key="1">
    <source>
        <dbReference type="SAM" id="MobiDB-lite"/>
    </source>
</evidence>
<evidence type="ECO:0000313" key="2">
    <source>
        <dbReference type="EMBL" id="GFN80825.1"/>
    </source>
</evidence>
<accession>A0AAV3Y0R0</accession>
<gene>
    <name evidence="2" type="ORF">PoB_000733100</name>
</gene>